<dbReference type="InterPro" id="IPR015943">
    <property type="entry name" value="WD40/YVTN_repeat-like_dom_sf"/>
</dbReference>
<dbReference type="Gene3D" id="2.130.10.10">
    <property type="entry name" value="YVTN repeat-like/Quinoprotein amine dehydrogenase"/>
    <property type="match status" value="2"/>
</dbReference>
<feature type="repeat" description="WD" evidence="1">
    <location>
        <begin position="615"/>
        <end position="647"/>
    </location>
</feature>
<accession>A0A834XMR0</accession>
<evidence type="ECO:0000313" key="2">
    <source>
        <dbReference type="EMBL" id="KAF7989576.1"/>
    </source>
</evidence>
<dbReference type="EMBL" id="JACMRX010000005">
    <property type="protein sequence ID" value="KAF7989576.1"/>
    <property type="molecule type" value="Genomic_DNA"/>
</dbReference>
<organism evidence="2 3">
    <name type="scientific">Aphidius gifuensis</name>
    <name type="common">Parasitoid wasp</name>
    <dbReference type="NCBI Taxonomy" id="684658"/>
    <lineage>
        <taxon>Eukaryota</taxon>
        <taxon>Metazoa</taxon>
        <taxon>Ecdysozoa</taxon>
        <taxon>Arthropoda</taxon>
        <taxon>Hexapoda</taxon>
        <taxon>Insecta</taxon>
        <taxon>Pterygota</taxon>
        <taxon>Neoptera</taxon>
        <taxon>Endopterygota</taxon>
        <taxon>Hymenoptera</taxon>
        <taxon>Apocrita</taxon>
        <taxon>Ichneumonoidea</taxon>
        <taxon>Braconidae</taxon>
        <taxon>Aphidiinae</taxon>
        <taxon>Aphidius</taxon>
    </lineage>
</organism>
<keyword evidence="3" id="KW-1185">Reference proteome</keyword>
<dbReference type="Proteomes" id="UP000639338">
    <property type="component" value="Unassembled WGS sequence"/>
</dbReference>
<gene>
    <name evidence="2" type="ORF">HCN44_008250</name>
</gene>
<name>A0A834XMR0_APHGI</name>
<dbReference type="SUPFAM" id="SSF63829">
    <property type="entry name" value="Calcium-dependent phosphotriesterase"/>
    <property type="match status" value="1"/>
</dbReference>
<feature type="repeat" description="WD" evidence="1">
    <location>
        <begin position="528"/>
        <end position="561"/>
    </location>
</feature>
<dbReference type="Pfam" id="PF00400">
    <property type="entry name" value="WD40"/>
    <property type="match status" value="2"/>
</dbReference>
<dbReference type="PROSITE" id="PS50082">
    <property type="entry name" value="WD_REPEATS_2"/>
    <property type="match status" value="2"/>
</dbReference>
<reference evidence="2 3" key="1">
    <citation type="submission" date="2020-08" db="EMBL/GenBank/DDBJ databases">
        <title>Aphidius gifuensis genome sequencing and assembly.</title>
        <authorList>
            <person name="Du Z."/>
        </authorList>
    </citation>
    <scope>NUCLEOTIDE SEQUENCE [LARGE SCALE GENOMIC DNA]</scope>
    <source>
        <strain evidence="2">YNYX2018</strain>
        <tissue evidence="2">Adults</tissue>
    </source>
</reference>
<sequence length="891" mass="102467">MNESYHESMSESSTDENSIIADKKRDWKKRVRVMKERLKIQTGTEIYDKGIHELILYHGLKEIFSTSVNGDYLDICFSKISQEYLLLTNNLTIKRYTIQGKKIQPSINLSTSMSFNKIIISNDLSIYICYLQHDDLIWLLTFDWKLIQIIRNEFRVENVYYLNNEIIVIGPTKSTRYPIDENERKTLRSKSTIIMLDISAGPTWKIDYSSLIDDEPQYLKLAGSYLSSIYIVPLYSDKNEDTNVPVEFLAKKLNASSDIISAIYYHPTSQWIITGDQKGNVIGWNIKLEIMMNCFDDQKGTVKLILTHPSICGFITSSSNNRVQVWSCNLRDKIESFDGLGEVVSMTLNESSSSLAILGGKFNCYHMHQLYNFFSPLTAEVKQLFSTTNILYPTKIIACCCDNTQSILSSANGKQLNVNLIDKNIQIITLASSEITGCIYMLTNNGIFIINYLQDYPMKIRDVWNDEKIQNITYLVTFDYLDEILDKNNRKPLNPRIVYPICTRIIVGTNDGYLMTIDEASGQLQHTYKAHDGSISKLHISITTKTVVSIGQDNYVKIWKIFPAIEKCLAILNYIYYTVPINLVSTMGSTVCIVSNTKLFMYDNYEKIQIQHHLSKDHTAKIIDIATSEYLNICATSSLDRVIKIWDCHNDLIKILQINIIARNIVFSSKSGDIVFNVGKHLYRISHKNYLSSDYRMIVSNEIVNEENDECQIFENENEDLKKILHPVSSVPLGSLDPNCKNAPRLDLLLQKEMCSQLDYRDKDILQIKKGEIEAKKKLKKKSNMTDEQWEKYINDILGLSINKKNNNNTELPDDKQMKNIIKNSNTNFSKFIPNSIVNKKIEIQKSLSIKDEIPVEKKIVKYIYPPEVGRTRLSSNFERQKKISLDDIDV</sequence>
<evidence type="ECO:0000313" key="3">
    <source>
        <dbReference type="Proteomes" id="UP000639338"/>
    </source>
</evidence>
<dbReference type="SUPFAM" id="SSF50978">
    <property type="entry name" value="WD40 repeat-like"/>
    <property type="match status" value="1"/>
</dbReference>
<keyword evidence="1" id="KW-0853">WD repeat</keyword>
<dbReference type="PANTHER" id="PTHR45532:SF1">
    <property type="entry name" value="WD REPEAT-CONTAINING PROTEIN 97"/>
    <property type="match status" value="1"/>
</dbReference>
<dbReference type="InterPro" id="IPR036322">
    <property type="entry name" value="WD40_repeat_dom_sf"/>
</dbReference>
<dbReference type="PROSITE" id="PS50294">
    <property type="entry name" value="WD_REPEATS_REGION"/>
    <property type="match status" value="1"/>
</dbReference>
<proteinExistence type="predicted"/>
<dbReference type="PANTHER" id="PTHR45532">
    <property type="entry name" value="WD REPEAT-CONTAINING PROTEIN 97"/>
    <property type="match status" value="1"/>
</dbReference>
<dbReference type="SMART" id="SM00320">
    <property type="entry name" value="WD40"/>
    <property type="match status" value="4"/>
</dbReference>
<dbReference type="OrthoDB" id="6262491at2759"/>
<dbReference type="AlphaFoldDB" id="A0A834XMR0"/>
<comment type="caution">
    <text evidence="2">The sequence shown here is derived from an EMBL/GenBank/DDBJ whole genome shotgun (WGS) entry which is preliminary data.</text>
</comment>
<dbReference type="InterPro" id="IPR001680">
    <property type="entry name" value="WD40_rpt"/>
</dbReference>
<evidence type="ECO:0000256" key="1">
    <source>
        <dbReference type="PROSITE-ProRule" id="PRU00221"/>
    </source>
</evidence>
<protein>
    <submittedName>
        <fullName evidence="2">Uncharacterized protein</fullName>
    </submittedName>
</protein>